<proteinExistence type="predicted"/>
<evidence type="ECO:0000256" key="2">
    <source>
        <dbReference type="SAM" id="Phobius"/>
    </source>
</evidence>
<keyword evidence="4" id="KW-1185">Reference proteome</keyword>
<evidence type="ECO:0000313" key="3">
    <source>
        <dbReference type="EMBL" id="SPJ25504.1"/>
    </source>
</evidence>
<dbReference type="AlphaFoldDB" id="A0A2R8BZD3"/>
<dbReference type="Proteomes" id="UP000244912">
    <property type="component" value="Unassembled WGS sequence"/>
</dbReference>
<feature type="transmembrane region" description="Helical" evidence="2">
    <location>
        <begin position="42"/>
        <end position="66"/>
    </location>
</feature>
<reference evidence="3 4" key="1">
    <citation type="submission" date="2018-03" db="EMBL/GenBank/DDBJ databases">
        <authorList>
            <person name="Keele B.F."/>
        </authorList>
    </citation>
    <scope>NUCLEOTIDE SEQUENCE [LARGE SCALE GENOMIC DNA]</scope>
    <source>
        <strain evidence="3 4">CECT 8504</strain>
    </source>
</reference>
<keyword evidence="2" id="KW-0812">Transmembrane</keyword>
<gene>
    <name evidence="3" type="ORF">PAA8504_03355</name>
</gene>
<name>A0A2R8BZD3_9RHOB</name>
<feature type="region of interest" description="Disordered" evidence="1">
    <location>
        <begin position="1"/>
        <end position="30"/>
    </location>
</feature>
<evidence type="ECO:0000313" key="4">
    <source>
        <dbReference type="Proteomes" id="UP000244912"/>
    </source>
</evidence>
<accession>A0A2R8BZD3</accession>
<protein>
    <submittedName>
        <fullName evidence="3">Uncharacterized protein</fullName>
    </submittedName>
</protein>
<organism evidence="3 4">
    <name type="scientific">Palleronia abyssalis</name>
    <dbReference type="NCBI Taxonomy" id="1501240"/>
    <lineage>
        <taxon>Bacteria</taxon>
        <taxon>Pseudomonadati</taxon>
        <taxon>Pseudomonadota</taxon>
        <taxon>Alphaproteobacteria</taxon>
        <taxon>Rhodobacterales</taxon>
        <taxon>Roseobacteraceae</taxon>
        <taxon>Palleronia</taxon>
    </lineage>
</organism>
<dbReference type="EMBL" id="ONZF01000009">
    <property type="protein sequence ID" value="SPJ25504.1"/>
    <property type="molecule type" value="Genomic_DNA"/>
</dbReference>
<evidence type="ECO:0000256" key="1">
    <source>
        <dbReference type="SAM" id="MobiDB-lite"/>
    </source>
</evidence>
<keyword evidence="2" id="KW-1133">Transmembrane helix</keyword>
<sequence length="67" mass="7590">MTQHALAHRGGMTTALSTRRGARKGMTRQGFGTKRFTRTERLYTFLLIVLFLGLEVAVLGRLILIVW</sequence>
<keyword evidence="2" id="KW-0472">Membrane</keyword>